<evidence type="ECO:0000313" key="1">
    <source>
        <dbReference type="EMBL" id="MBH0781078.1"/>
    </source>
</evidence>
<dbReference type="AlphaFoldDB" id="A0A931II89"/>
<dbReference type="InterPro" id="IPR011009">
    <property type="entry name" value="Kinase-like_dom_sf"/>
</dbReference>
<dbReference type="Pfam" id="PF13671">
    <property type="entry name" value="AAA_33"/>
    <property type="match status" value="1"/>
</dbReference>
<dbReference type="InterPro" id="IPR027417">
    <property type="entry name" value="P-loop_NTPase"/>
</dbReference>
<reference evidence="1" key="1">
    <citation type="submission" date="2020-11" db="EMBL/GenBank/DDBJ databases">
        <title>Nocardia NEAU-351.nov., a novel actinomycete isolated from the cow dung.</title>
        <authorList>
            <person name="Zhang X."/>
        </authorList>
    </citation>
    <scope>NUCLEOTIDE SEQUENCE</scope>
    <source>
        <strain evidence="1">NEAU-351</strain>
    </source>
</reference>
<gene>
    <name evidence="1" type="ORF">IT779_32875</name>
</gene>
<proteinExistence type="predicted"/>
<dbReference type="SUPFAM" id="SSF52540">
    <property type="entry name" value="P-loop containing nucleoside triphosphate hydrolases"/>
    <property type="match status" value="1"/>
</dbReference>
<evidence type="ECO:0000313" key="2">
    <source>
        <dbReference type="Proteomes" id="UP000655751"/>
    </source>
</evidence>
<dbReference type="Proteomes" id="UP000655751">
    <property type="component" value="Unassembled WGS sequence"/>
</dbReference>
<protein>
    <submittedName>
        <fullName evidence="1">AAA family ATPase</fullName>
    </submittedName>
</protein>
<sequence length="503" mass="55279">MTVSAPTCLYETHSGVVTLYGDRAFKVKKPIATDFLDFSTPESREQACARELELNRRMAPDVYLGIAHFVDPTARSAEPVLVMRRMPRQRRLSTLVADPTWDSTRLSALATMIADFHDEARRGPEIDAEGSPDRLESRWLSLIRPLRARPSVDTDRLARVEHLALRFIRGRGHLFAQRVAEGMIVDGHGDLLAQDIFDLPDGFRVLDCLDFDDRLRYLDRLDDIAFLAMDLEFLGRGDLGTALLAAYRRRTGDSAPDALVHHYIAYRALVRAKVDLIRADQGAESAAERAERHLVITERHLAEAAVRLVLVGGLPGTGKSTVAAELAAATGATALSSDHVRRELLATGELDGTPGSFGAGLYSPDNKARVYRELLIRAEQRLESGVSVVLDASWIEADERTHARDLAVRVGADLIELQCVCPPGVAAERIAARHRTDSDATAAIAADMGRAEKTWRDAVRLDTDRALPHTVGDAVRIWRNGGQYKTTVPSVAAPLPVRSCLVP</sequence>
<name>A0A931II89_9NOCA</name>
<organism evidence="1 2">
    <name type="scientific">Nocardia bovistercoris</name>
    <dbReference type="NCBI Taxonomy" id="2785916"/>
    <lineage>
        <taxon>Bacteria</taxon>
        <taxon>Bacillati</taxon>
        <taxon>Actinomycetota</taxon>
        <taxon>Actinomycetes</taxon>
        <taxon>Mycobacteriales</taxon>
        <taxon>Nocardiaceae</taxon>
        <taxon>Nocardia</taxon>
    </lineage>
</organism>
<accession>A0A931II89</accession>
<dbReference type="Gene3D" id="3.40.50.300">
    <property type="entry name" value="P-loop containing nucleotide triphosphate hydrolases"/>
    <property type="match status" value="1"/>
</dbReference>
<dbReference type="SUPFAM" id="SSF56112">
    <property type="entry name" value="Protein kinase-like (PK-like)"/>
    <property type="match status" value="1"/>
</dbReference>
<comment type="caution">
    <text evidence="1">The sequence shown here is derived from an EMBL/GenBank/DDBJ whole genome shotgun (WGS) entry which is preliminary data.</text>
</comment>
<dbReference type="PANTHER" id="PTHR43883:SF1">
    <property type="entry name" value="GLUCONOKINASE"/>
    <property type="match status" value="1"/>
</dbReference>
<keyword evidence="2" id="KW-1185">Reference proteome</keyword>
<dbReference type="InterPro" id="IPR052732">
    <property type="entry name" value="Cell-binding_unc_protein"/>
</dbReference>
<dbReference type="PANTHER" id="PTHR43883">
    <property type="entry name" value="SLR0207 PROTEIN"/>
    <property type="match status" value="1"/>
</dbReference>
<dbReference type="EMBL" id="JADMLG010000020">
    <property type="protein sequence ID" value="MBH0781078.1"/>
    <property type="molecule type" value="Genomic_DNA"/>
</dbReference>